<dbReference type="EMBL" id="KE525347">
    <property type="protein sequence ID" value="KFB49919.1"/>
    <property type="molecule type" value="Genomic_DNA"/>
</dbReference>
<name>A0A084WI75_ANOSI</name>
<dbReference type="Proteomes" id="UP000030765">
    <property type="component" value="Unassembled WGS sequence"/>
</dbReference>
<evidence type="ECO:0000256" key="1">
    <source>
        <dbReference type="SAM" id="MobiDB-lite"/>
    </source>
</evidence>
<proteinExistence type="predicted"/>
<dbReference type="EMBL" id="ATLV01023921">
    <property type="status" value="NOT_ANNOTATED_CDS"/>
    <property type="molecule type" value="Genomic_DNA"/>
</dbReference>
<feature type="compositionally biased region" description="Gly residues" evidence="1">
    <location>
        <begin position="58"/>
        <end position="70"/>
    </location>
</feature>
<protein>
    <submittedName>
        <fullName evidence="2 3">Uncharacterized protein</fullName>
    </submittedName>
</protein>
<accession>A0A084WI75</accession>
<sequence>MCDSGEVQASPASASNGIVEAINPAVQLASSLSTHSMHQQLQLQQQQPMAPEGQQQPGEGGVRVGAGTGAGKPVAAGKTEGGDGRPGSVAVRGGQPAPRARHGRTETTSGTQVTTDSAVLCVPVFRTEPFPVP</sequence>
<keyword evidence="4" id="KW-1185">Reference proteome</keyword>
<organism evidence="2">
    <name type="scientific">Anopheles sinensis</name>
    <name type="common">Mosquito</name>
    <dbReference type="NCBI Taxonomy" id="74873"/>
    <lineage>
        <taxon>Eukaryota</taxon>
        <taxon>Metazoa</taxon>
        <taxon>Ecdysozoa</taxon>
        <taxon>Arthropoda</taxon>
        <taxon>Hexapoda</taxon>
        <taxon>Insecta</taxon>
        <taxon>Pterygota</taxon>
        <taxon>Neoptera</taxon>
        <taxon>Endopterygota</taxon>
        <taxon>Diptera</taxon>
        <taxon>Nematocera</taxon>
        <taxon>Culicoidea</taxon>
        <taxon>Culicidae</taxon>
        <taxon>Anophelinae</taxon>
        <taxon>Anopheles</taxon>
    </lineage>
</organism>
<evidence type="ECO:0000313" key="4">
    <source>
        <dbReference type="Proteomes" id="UP000030765"/>
    </source>
</evidence>
<reference evidence="3" key="2">
    <citation type="submission" date="2020-05" db="UniProtKB">
        <authorList>
            <consortium name="EnsemblMetazoa"/>
        </authorList>
    </citation>
    <scope>IDENTIFICATION</scope>
</reference>
<feature type="compositionally biased region" description="Low complexity" evidence="1">
    <location>
        <begin position="39"/>
        <end position="57"/>
    </location>
</feature>
<evidence type="ECO:0000313" key="3">
    <source>
        <dbReference type="EnsemblMetazoa" id="ASIC017951-PA"/>
    </source>
</evidence>
<dbReference type="OrthoDB" id="7361881at2759"/>
<dbReference type="AlphaFoldDB" id="A0A084WI75"/>
<evidence type="ECO:0000313" key="2">
    <source>
        <dbReference type="EMBL" id="KFB49919.1"/>
    </source>
</evidence>
<reference evidence="2 4" key="1">
    <citation type="journal article" date="2014" name="BMC Genomics">
        <title>Genome sequence of Anopheles sinensis provides insight into genetics basis of mosquito competence for malaria parasites.</title>
        <authorList>
            <person name="Zhou D."/>
            <person name="Zhang D."/>
            <person name="Ding G."/>
            <person name="Shi L."/>
            <person name="Hou Q."/>
            <person name="Ye Y."/>
            <person name="Xu Y."/>
            <person name="Zhou H."/>
            <person name="Xiong C."/>
            <person name="Li S."/>
            <person name="Yu J."/>
            <person name="Hong S."/>
            <person name="Yu X."/>
            <person name="Zou P."/>
            <person name="Chen C."/>
            <person name="Chang X."/>
            <person name="Wang W."/>
            <person name="Lv Y."/>
            <person name="Sun Y."/>
            <person name="Ma L."/>
            <person name="Shen B."/>
            <person name="Zhu C."/>
        </authorList>
    </citation>
    <scope>NUCLEOTIDE SEQUENCE [LARGE SCALE GENOMIC DNA]</scope>
</reference>
<gene>
    <name evidence="2" type="ORF">ZHAS_00017951</name>
</gene>
<dbReference type="VEuPathDB" id="VectorBase:ASIC017951"/>
<feature type="region of interest" description="Disordered" evidence="1">
    <location>
        <begin position="30"/>
        <end position="114"/>
    </location>
</feature>
<dbReference type="EnsemblMetazoa" id="ASIC017951-RA">
    <property type="protein sequence ID" value="ASIC017951-PA"/>
    <property type="gene ID" value="ASIC017951"/>
</dbReference>